<dbReference type="GO" id="GO:0005975">
    <property type="term" value="P:carbohydrate metabolic process"/>
    <property type="evidence" value="ECO:0007669"/>
    <property type="project" value="InterPro"/>
</dbReference>
<proteinExistence type="inferred from homology"/>
<keyword evidence="7" id="KW-1015">Disulfide bond</keyword>
<evidence type="ECO:0000256" key="8">
    <source>
        <dbReference type="ARBA" id="ARBA00047669"/>
    </source>
</evidence>
<evidence type="ECO:0000256" key="6">
    <source>
        <dbReference type="ARBA" id="ARBA00022837"/>
    </source>
</evidence>
<dbReference type="GO" id="GO:0016020">
    <property type="term" value="C:membrane"/>
    <property type="evidence" value="ECO:0007669"/>
    <property type="project" value="InterPro"/>
</dbReference>
<keyword evidence="4" id="KW-0479">Metal-binding</keyword>
<organism evidence="11 12">
    <name type="scientific">Callosobruchus maculatus</name>
    <name type="common">Southern cowpea weevil</name>
    <name type="synonym">Pulse bruchid</name>
    <dbReference type="NCBI Taxonomy" id="64391"/>
    <lineage>
        <taxon>Eukaryota</taxon>
        <taxon>Metazoa</taxon>
        <taxon>Ecdysozoa</taxon>
        <taxon>Arthropoda</taxon>
        <taxon>Hexapoda</taxon>
        <taxon>Insecta</taxon>
        <taxon>Pterygota</taxon>
        <taxon>Neoptera</taxon>
        <taxon>Endopterygota</taxon>
        <taxon>Coleoptera</taxon>
        <taxon>Polyphaga</taxon>
        <taxon>Cucujiformia</taxon>
        <taxon>Chrysomeloidea</taxon>
        <taxon>Chrysomelidae</taxon>
        <taxon>Bruchinae</taxon>
        <taxon>Bruchini</taxon>
        <taxon>Callosobruchus</taxon>
    </lineage>
</organism>
<comment type="catalytic activity">
    <reaction evidence="8">
        <text>N(4)-(alpha-D-Man-(1-&gt;2)-alpha-D-Man-(1-&gt;2)-alpha-D-Man-(1-&gt;3)-[alpha-D-Man-(1-&gt;3)-[alpha-D-Man-(1-&gt;2)-alpha-D-Man-(1-&gt;6)]-alpha-D-Man-(1-&gt;6)]-beta-D-Man-(1-&gt;4)-beta-D-GlcNAc-(1-&gt;4)-beta-D-GlcNAc)-L-asparaginyl-[protein] (N-glucan mannose isomer 8A1,2,3B1,3) + 3 H2O = N(4)-(alpha-D-Man-(1-&gt;3)-[alpha-D-Man-(1-&gt;3)-[alpha-D-Man-(1-&gt;6)]-alpha-D-Man-(1-&gt;6)]-beta-D-Man-(1-&gt;4)-beta-D-GlcNAc-(1-&gt;4)-beta-D-GlcNAc)-L-asparaginyl-[protein] (N-glucan mannose isomer 5A1,2) + 3 beta-D-mannose</text>
        <dbReference type="Rhea" id="RHEA:56028"/>
        <dbReference type="Rhea" id="RHEA-COMP:14358"/>
        <dbReference type="Rhea" id="RHEA-COMP:14367"/>
        <dbReference type="ChEBI" id="CHEBI:15377"/>
        <dbReference type="ChEBI" id="CHEBI:28563"/>
        <dbReference type="ChEBI" id="CHEBI:59087"/>
        <dbReference type="ChEBI" id="CHEBI:60628"/>
        <dbReference type="EC" id="3.2.1.113"/>
    </reaction>
</comment>
<gene>
    <name evidence="11" type="ORF">CALMAC_LOCUS6676</name>
</gene>
<evidence type="ECO:0000256" key="10">
    <source>
        <dbReference type="RuleBase" id="RU361193"/>
    </source>
</evidence>
<evidence type="ECO:0000256" key="1">
    <source>
        <dbReference type="ARBA" id="ARBA00001913"/>
    </source>
</evidence>
<evidence type="ECO:0000256" key="3">
    <source>
        <dbReference type="ARBA" id="ARBA00007658"/>
    </source>
</evidence>
<dbReference type="InterPro" id="IPR036026">
    <property type="entry name" value="Seven-hairpin_glycosidases"/>
</dbReference>
<dbReference type="GO" id="GO:0005509">
    <property type="term" value="F:calcium ion binding"/>
    <property type="evidence" value="ECO:0007669"/>
    <property type="project" value="InterPro"/>
</dbReference>
<evidence type="ECO:0000256" key="2">
    <source>
        <dbReference type="ARBA" id="ARBA00004922"/>
    </source>
</evidence>
<evidence type="ECO:0000256" key="7">
    <source>
        <dbReference type="ARBA" id="ARBA00023157"/>
    </source>
</evidence>
<dbReference type="GO" id="GO:0005783">
    <property type="term" value="C:endoplasmic reticulum"/>
    <property type="evidence" value="ECO:0007669"/>
    <property type="project" value="TreeGrafter"/>
</dbReference>
<dbReference type="Proteomes" id="UP000410492">
    <property type="component" value="Unassembled WGS sequence"/>
</dbReference>
<dbReference type="Gene3D" id="1.50.10.10">
    <property type="match status" value="1"/>
</dbReference>
<sequence length="259" mass="29526">DNYLKLVELTLNIGTQVNLTYGPTTARQKAVVKAFKHAWKGYKRFAWGHDHLKPISEGYEDWFGLGLSIVDSLDTIFIMGLKEEYREARDWVDKHLHFNINRDVNLFEVTIRVLGGLLSIYHFSKDEMFLTKAIDLGDRLLPCFESDSGIPFSDINLFTRKAHAPKWSPDSSTSEVTTIQLEFRDLSSASGDPKYENAADKVSRHVHKLEKLDGLVPIFINANSGQFRSYATITLGARGDSYYEYLLKQWIQTGKAIDL</sequence>
<dbReference type="AlphaFoldDB" id="A0A653C6W2"/>
<accession>A0A653C6W2</accession>
<dbReference type="EC" id="3.2.1.-" evidence="10"/>
<evidence type="ECO:0000313" key="12">
    <source>
        <dbReference type="Proteomes" id="UP000410492"/>
    </source>
</evidence>
<comment type="similarity">
    <text evidence="3 10">Belongs to the glycosyl hydrolase 47 family.</text>
</comment>
<dbReference type="PRINTS" id="PR00747">
    <property type="entry name" value="GLYHDRLASE47"/>
</dbReference>
<comment type="pathway">
    <text evidence="2">Protein modification; protein glycosylation.</text>
</comment>
<dbReference type="PANTHER" id="PTHR11742">
    <property type="entry name" value="MANNOSYL-OLIGOSACCHARIDE ALPHA-1,2-MANNOSIDASE-RELATED"/>
    <property type="match status" value="1"/>
</dbReference>
<dbReference type="InterPro" id="IPR001382">
    <property type="entry name" value="Glyco_hydro_47"/>
</dbReference>
<keyword evidence="5 10" id="KW-0378">Hydrolase</keyword>
<keyword evidence="12" id="KW-1185">Reference proteome</keyword>
<comment type="cofactor">
    <cofactor evidence="1">
        <name>Ca(2+)</name>
        <dbReference type="ChEBI" id="CHEBI:29108"/>
    </cofactor>
</comment>
<reference evidence="11 12" key="1">
    <citation type="submission" date="2019-01" db="EMBL/GenBank/DDBJ databases">
        <authorList>
            <person name="Sayadi A."/>
        </authorList>
    </citation>
    <scope>NUCLEOTIDE SEQUENCE [LARGE SCALE GENOMIC DNA]</scope>
</reference>
<dbReference type="GO" id="GO:0004571">
    <property type="term" value="F:mannosyl-oligosaccharide 1,2-alpha-mannosidase activity"/>
    <property type="evidence" value="ECO:0007669"/>
    <property type="project" value="UniProtKB-EC"/>
</dbReference>
<name>A0A653C6W2_CALMS</name>
<evidence type="ECO:0000256" key="4">
    <source>
        <dbReference type="ARBA" id="ARBA00022723"/>
    </source>
</evidence>
<dbReference type="PANTHER" id="PTHR11742:SF55">
    <property type="entry name" value="ENDOPLASMIC RETICULUM MANNOSYL-OLIGOSACCHARIDE 1,2-ALPHA-MANNOSIDASE"/>
    <property type="match status" value="1"/>
</dbReference>
<dbReference type="InterPro" id="IPR050749">
    <property type="entry name" value="Glycosyl_Hydrolase_47"/>
</dbReference>
<dbReference type="InterPro" id="IPR012341">
    <property type="entry name" value="6hp_glycosidase-like_sf"/>
</dbReference>
<protein>
    <recommendedName>
        <fullName evidence="10">alpha-1,2-Mannosidase</fullName>
        <ecNumber evidence="10">3.2.1.-</ecNumber>
    </recommendedName>
</protein>
<keyword evidence="6" id="KW-0106">Calcium</keyword>
<dbReference type="OrthoDB" id="8118055at2759"/>
<comment type="catalytic activity">
    <reaction evidence="9">
        <text>N(4)-(alpha-D-Man-(1-&gt;2)-alpha-D-Man-(1-&gt;2)-alpha-D-Man-(1-&gt;3)-[alpha-D-Man-(1-&gt;2)-alpha-D-Man-(1-&gt;3)-[alpha-D-Man-(1-&gt;2)-alpha-D-Man-(1-&gt;6)]-alpha-D-Man-(1-&gt;6)]-beta-D-Man-(1-&gt;4)-beta-D-GlcNAc-(1-&gt;4)-beta-D-GlcNAc)-L-asparaginyl-[protein] (N-glucan mannose isomer 9A1,2,3B1,2,3) + 4 H2O = N(4)-(alpha-D-Man-(1-&gt;3)-[alpha-D-Man-(1-&gt;3)-[alpha-D-Man-(1-&gt;6)]-alpha-D-Man-(1-&gt;6)]-beta-D-Man-(1-&gt;4)-beta-D-GlcNAc-(1-&gt;4)-beta-D-GlcNAc)-L-asparaginyl-[protein] (N-glucan mannose isomer 5A1,2) + 4 beta-D-mannose</text>
        <dbReference type="Rhea" id="RHEA:56008"/>
        <dbReference type="Rhea" id="RHEA-COMP:14356"/>
        <dbReference type="Rhea" id="RHEA-COMP:14367"/>
        <dbReference type="ChEBI" id="CHEBI:15377"/>
        <dbReference type="ChEBI" id="CHEBI:28563"/>
        <dbReference type="ChEBI" id="CHEBI:59087"/>
        <dbReference type="ChEBI" id="CHEBI:139493"/>
        <dbReference type="EC" id="3.2.1.113"/>
    </reaction>
</comment>
<evidence type="ECO:0000256" key="9">
    <source>
        <dbReference type="ARBA" id="ARBA00048605"/>
    </source>
</evidence>
<feature type="non-terminal residue" evidence="11">
    <location>
        <position position="1"/>
    </location>
</feature>
<dbReference type="EMBL" id="CAACVG010007087">
    <property type="protein sequence ID" value="VEN43575.1"/>
    <property type="molecule type" value="Genomic_DNA"/>
</dbReference>
<evidence type="ECO:0000256" key="5">
    <source>
        <dbReference type="ARBA" id="ARBA00022801"/>
    </source>
</evidence>
<dbReference type="Pfam" id="PF01532">
    <property type="entry name" value="Glyco_hydro_47"/>
    <property type="match status" value="1"/>
</dbReference>
<dbReference type="SUPFAM" id="SSF48225">
    <property type="entry name" value="Seven-hairpin glycosidases"/>
    <property type="match status" value="1"/>
</dbReference>
<keyword evidence="10" id="KW-0326">Glycosidase</keyword>
<evidence type="ECO:0000313" key="11">
    <source>
        <dbReference type="EMBL" id="VEN43575.1"/>
    </source>
</evidence>